<feature type="domain" description="Autotransporter" evidence="2">
    <location>
        <begin position="713"/>
        <end position="970"/>
    </location>
</feature>
<accession>A0A371B2M2</accession>
<dbReference type="SUPFAM" id="SSF103515">
    <property type="entry name" value="Autotransporter"/>
    <property type="match status" value="1"/>
</dbReference>
<evidence type="ECO:0000256" key="1">
    <source>
        <dbReference type="SAM" id="SignalP"/>
    </source>
</evidence>
<keyword evidence="4" id="KW-1185">Reference proteome</keyword>
<organism evidence="3 4">
    <name type="scientific">Undibacter mobilis</name>
    <dbReference type="NCBI Taxonomy" id="2292256"/>
    <lineage>
        <taxon>Bacteria</taxon>
        <taxon>Pseudomonadati</taxon>
        <taxon>Pseudomonadota</taxon>
        <taxon>Alphaproteobacteria</taxon>
        <taxon>Hyphomicrobiales</taxon>
        <taxon>Nitrobacteraceae</taxon>
        <taxon>Undibacter</taxon>
    </lineage>
</organism>
<reference evidence="4" key="1">
    <citation type="submission" date="2018-08" db="EMBL/GenBank/DDBJ databases">
        <authorList>
            <person name="Kim S.-J."/>
            <person name="Jung G.-Y."/>
        </authorList>
    </citation>
    <scope>NUCLEOTIDE SEQUENCE [LARGE SCALE GENOMIC DNA]</scope>
    <source>
        <strain evidence="4">GY_H</strain>
    </source>
</reference>
<comment type="caution">
    <text evidence="3">The sequence shown here is derived from an EMBL/GenBank/DDBJ whole genome shotgun (WGS) entry which is preliminary data.</text>
</comment>
<name>A0A371B2M2_9BRAD</name>
<dbReference type="AlphaFoldDB" id="A0A371B2M2"/>
<evidence type="ECO:0000313" key="3">
    <source>
        <dbReference type="EMBL" id="RDV01818.1"/>
    </source>
</evidence>
<dbReference type="EMBL" id="QRGO01000002">
    <property type="protein sequence ID" value="RDV01818.1"/>
    <property type="molecule type" value="Genomic_DNA"/>
</dbReference>
<sequence>MSKLLSRCSTIAIATCVWGFSLPAYAGCLFTGDANLVSCTDNGVRAWLNSGTGSLTVSNMTVDSLAAENVAVVLRGSETSFVTQSLILEGLTSITTAWTIGAHARTETGDITVSAGKGVTIDSAGAGIGALAAVQGNIVVTSYATIHAGKNVLFVDASTRAGGEGIAATGNGGGAVSVTNYGNVTSDYGRGIYADGGNGHTAAVEVSITNYGAVDAWHEGVRVIQYNGTATATNAAGASILSRNRQAMVSWADVGDAIGVNYGSMTAENGAGMVIWGQRNAIADNYGSVSAAYLSSRPSTGSSWYGIEAFSQTAGDVRLVNHAGATVVASYSDGLYGHGTSGSVSITNAGRVTAAGAGIKADTANGDITAINSGWIGADGADGAVVLKGRDGSSDTPPTTSFVGNASFTNRQGGIVAANSQLSKIPGLGNLSSLSDSERSQFVTAIERRAVALAVNATTLDVTNAGTILGNINISTDTEPTTGTGRIGNSGLWAFSGNSGFGTGVAGATVDNSGTIWALGTSSLAANLTNNGALWATSLNGAPARLTVSGNYTGGAGSSMYVDYASIAHGGAAIVSITGNATGSTNVVLSDPQSLSGIALANLPRNAVVTVTGTPANGASTFTMQQSYGLVTMGLDYSAATQTWSINYSTAKAGNMLDKVPQAGAKLVTSISDIGADRLDILRSEVLGGGGLVSSSYAAESADPISSALAKAPGRPKHGAWTSVIGNVGHGDGYNRESATLQAGLDGGMSLDNGDFVTLGVMAGYNATKFSFDDRYNMVFTGPSLASYGELTFKSGHFITADVAWQRLNASIDFAGVSSTSEGNSFGGKLTGGYRFMSRNFEITPSVSVGANHTKIGDFAMQGLAVQFGASNTLSGEAMLKIARPMVADFGWFTPFGSVKLGDRKTSGGGVSVSDAGTYTGASTGVFGAGTLGFTVSNAEGTSSARLSGTVRRDGRENSFELRAGASLLF</sequence>
<dbReference type="SMART" id="SM00869">
    <property type="entry name" value="Autotransporter"/>
    <property type="match status" value="1"/>
</dbReference>
<dbReference type="Gene3D" id="2.40.128.130">
    <property type="entry name" value="Autotransporter beta-domain"/>
    <property type="match status" value="1"/>
</dbReference>
<dbReference type="InterPro" id="IPR036709">
    <property type="entry name" value="Autotransporte_beta_dom_sf"/>
</dbReference>
<proteinExistence type="predicted"/>
<evidence type="ECO:0000259" key="2">
    <source>
        <dbReference type="PROSITE" id="PS51208"/>
    </source>
</evidence>
<dbReference type="Proteomes" id="UP000263993">
    <property type="component" value="Unassembled WGS sequence"/>
</dbReference>
<protein>
    <submittedName>
        <fullName evidence="3">DUF3575 domain-containing protein</fullName>
    </submittedName>
</protein>
<dbReference type="OrthoDB" id="9804931at2"/>
<dbReference type="PROSITE" id="PS51208">
    <property type="entry name" value="AUTOTRANSPORTER"/>
    <property type="match status" value="1"/>
</dbReference>
<dbReference type="InterPro" id="IPR005546">
    <property type="entry name" value="Autotransporte_beta"/>
</dbReference>
<gene>
    <name evidence="3" type="ORF">DXH78_14380</name>
</gene>
<feature type="chain" id="PRO_5016571933" evidence="1">
    <location>
        <begin position="27"/>
        <end position="970"/>
    </location>
</feature>
<evidence type="ECO:0000313" key="4">
    <source>
        <dbReference type="Proteomes" id="UP000263993"/>
    </source>
</evidence>
<feature type="signal peptide" evidence="1">
    <location>
        <begin position="1"/>
        <end position="26"/>
    </location>
</feature>
<keyword evidence="1" id="KW-0732">Signal</keyword>